<proteinExistence type="inferred from homology"/>
<protein>
    <recommendedName>
        <fullName evidence="12">C2H2-type domain-containing protein</fullName>
    </recommendedName>
</protein>
<keyword evidence="7" id="KW-0805">Transcription regulation</keyword>
<dbReference type="PANTHER" id="PTHR24379">
    <property type="entry name" value="KRAB AND ZINC FINGER DOMAIN-CONTAINING"/>
    <property type="match status" value="1"/>
</dbReference>
<keyword evidence="6" id="KW-0862">Zinc</keyword>
<dbReference type="EMBL" id="JARKHS020010998">
    <property type="protein sequence ID" value="KAK8778222.1"/>
    <property type="molecule type" value="Genomic_DNA"/>
</dbReference>
<evidence type="ECO:0000256" key="9">
    <source>
        <dbReference type="ARBA" id="ARBA00023163"/>
    </source>
</evidence>
<dbReference type="PANTHER" id="PTHR24379:SF121">
    <property type="entry name" value="C2H2-TYPE DOMAIN-CONTAINING PROTEIN"/>
    <property type="match status" value="1"/>
</dbReference>
<feature type="domain" description="C2H2-type" evidence="12">
    <location>
        <begin position="94"/>
        <end position="121"/>
    </location>
</feature>
<dbReference type="Pfam" id="PF13912">
    <property type="entry name" value="zf-C2H2_6"/>
    <property type="match status" value="1"/>
</dbReference>
<keyword evidence="9" id="KW-0804">Transcription</keyword>
<evidence type="ECO:0000313" key="13">
    <source>
        <dbReference type="EMBL" id="KAK8778222.1"/>
    </source>
</evidence>
<evidence type="ECO:0000256" key="3">
    <source>
        <dbReference type="ARBA" id="ARBA00022723"/>
    </source>
</evidence>
<feature type="domain" description="C2H2-type" evidence="12">
    <location>
        <begin position="122"/>
        <end position="149"/>
    </location>
</feature>
<keyword evidence="3" id="KW-0479">Metal-binding</keyword>
<keyword evidence="14" id="KW-1185">Reference proteome</keyword>
<keyword evidence="4" id="KW-0677">Repeat</keyword>
<evidence type="ECO:0000256" key="7">
    <source>
        <dbReference type="ARBA" id="ARBA00023015"/>
    </source>
</evidence>
<dbReference type="Pfam" id="PF00096">
    <property type="entry name" value="zf-C2H2"/>
    <property type="match status" value="3"/>
</dbReference>
<evidence type="ECO:0000256" key="8">
    <source>
        <dbReference type="ARBA" id="ARBA00023125"/>
    </source>
</evidence>
<feature type="domain" description="C2H2-type" evidence="12">
    <location>
        <begin position="35"/>
        <end position="63"/>
    </location>
</feature>
<evidence type="ECO:0000256" key="5">
    <source>
        <dbReference type="ARBA" id="ARBA00022771"/>
    </source>
</evidence>
<dbReference type="InterPro" id="IPR013087">
    <property type="entry name" value="Znf_C2H2_type"/>
</dbReference>
<comment type="caution">
    <text evidence="13">The sequence shown here is derived from an EMBL/GenBank/DDBJ whole genome shotgun (WGS) entry which is preliminary data.</text>
</comment>
<dbReference type="Proteomes" id="UP001321473">
    <property type="component" value="Unassembled WGS sequence"/>
</dbReference>
<dbReference type="FunFam" id="3.30.160.60:FF:001370">
    <property type="entry name" value="Zinc finger protein"/>
    <property type="match status" value="1"/>
</dbReference>
<dbReference type="PROSITE" id="PS50157">
    <property type="entry name" value="ZINC_FINGER_C2H2_2"/>
    <property type="match status" value="6"/>
</dbReference>
<sequence length="230" mass="26508">MCTLQLARTEKALYAEDTAELGKAENSMTLLLPVYSCKTCDEMFSSPGLLNAHQQHKHPLESLALHRCNYCPFSCDNATAVARHERTHTGEQLSVCQVCGKGFKQPWILKQHLHTHSTMRQHECTECGKRFRYQTSLRHHYRQHAGDDAAEHVCSDCGKKFYAEANLDRHMRTHTRGNRPHVCSQCGQRFAELWHVRCHERIVHSRQDSPEESTRGFMKIVEVKKEPPTD</sequence>
<comment type="similarity">
    <text evidence="2">Belongs to the krueppel C2H2-type zinc-finger protein family.</text>
</comment>
<organism evidence="13 14">
    <name type="scientific">Amblyomma americanum</name>
    <name type="common">Lone star tick</name>
    <dbReference type="NCBI Taxonomy" id="6943"/>
    <lineage>
        <taxon>Eukaryota</taxon>
        <taxon>Metazoa</taxon>
        <taxon>Ecdysozoa</taxon>
        <taxon>Arthropoda</taxon>
        <taxon>Chelicerata</taxon>
        <taxon>Arachnida</taxon>
        <taxon>Acari</taxon>
        <taxon>Parasitiformes</taxon>
        <taxon>Ixodida</taxon>
        <taxon>Ixodoidea</taxon>
        <taxon>Ixodidae</taxon>
        <taxon>Amblyomminae</taxon>
        <taxon>Amblyomma</taxon>
    </lineage>
</organism>
<feature type="domain" description="C2H2-type" evidence="12">
    <location>
        <begin position="181"/>
        <end position="209"/>
    </location>
</feature>
<feature type="domain" description="C2H2-type" evidence="12">
    <location>
        <begin position="66"/>
        <end position="93"/>
    </location>
</feature>
<evidence type="ECO:0000256" key="10">
    <source>
        <dbReference type="ARBA" id="ARBA00023242"/>
    </source>
</evidence>
<dbReference type="GO" id="GO:0003690">
    <property type="term" value="F:double-stranded DNA binding"/>
    <property type="evidence" value="ECO:0007669"/>
    <property type="project" value="UniProtKB-ARBA"/>
</dbReference>
<evidence type="ECO:0000256" key="6">
    <source>
        <dbReference type="ARBA" id="ARBA00022833"/>
    </source>
</evidence>
<keyword evidence="10" id="KW-0539">Nucleus</keyword>
<keyword evidence="5 11" id="KW-0863">Zinc-finger</keyword>
<evidence type="ECO:0000256" key="2">
    <source>
        <dbReference type="ARBA" id="ARBA00006991"/>
    </source>
</evidence>
<dbReference type="Gene3D" id="3.30.160.60">
    <property type="entry name" value="Classic Zinc Finger"/>
    <property type="match status" value="5"/>
</dbReference>
<dbReference type="GO" id="GO:0008270">
    <property type="term" value="F:zinc ion binding"/>
    <property type="evidence" value="ECO:0007669"/>
    <property type="project" value="UniProtKB-KW"/>
</dbReference>
<name>A0AAQ4EU50_AMBAM</name>
<evidence type="ECO:0000256" key="11">
    <source>
        <dbReference type="PROSITE-ProRule" id="PRU00042"/>
    </source>
</evidence>
<dbReference type="GO" id="GO:0005634">
    <property type="term" value="C:nucleus"/>
    <property type="evidence" value="ECO:0007669"/>
    <property type="project" value="UniProtKB-SubCell"/>
</dbReference>
<gene>
    <name evidence="13" type="ORF">V5799_020438</name>
</gene>
<dbReference type="AlphaFoldDB" id="A0AAQ4EU50"/>
<evidence type="ECO:0000256" key="1">
    <source>
        <dbReference type="ARBA" id="ARBA00004123"/>
    </source>
</evidence>
<comment type="subcellular location">
    <subcellularLocation>
        <location evidence="1">Nucleus</location>
    </subcellularLocation>
</comment>
<dbReference type="SUPFAM" id="SSF57667">
    <property type="entry name" value="beta-beta-alpha zinc fingers"/>
    <property type="match status" value="3"/>
</dbReference>
<evidence type="ECO:0000259" key="12">
    <source>
        <dbReference type="PROSITE" id="PS50157"/>
    </source>
</evidence>
<dbReference type="SMART" id="SM00355">
    <property type="entry name" value="ZnF_C2H2"/>
    <property type="match status" value="6"/>
</dbReference>
<reference evidence="13 14" key="1">
    <citation type="journal article" date="2023" name="Arcadia Sci">
        <title>De novo assembly of a long-read Amblyomma americanum tick genome.</title>
        <authorList>
            <person name="Chou S."/>
            <person name="Poskanzer K.E."/>
            <person name="Rollins M."/>
            <person name="Thuy-Boun P.S."/>
        </authorList>
    </citation>
    <scope>NUCLEOTIDE SEQUENCE [LARGE SCALE GENOMIC DNA]</scope>
    <source>
        <strain evidence="13">F_SG_1</strain>
        <tissue evidence="13">Salivary glands</tissue>
    </source>
</reference>
<evidence type="ECO:0000256" key="4">
    <source>
        <dbReference type="ARBA" id="ARBA00022737"/>
    </source>
</evidence>
<evidence type="ECO:0000313" key="14">
    <source>
        <dbReference type="Proteomes" id="UP001321473"/>
    </source>
</evidence>
<dbReference type="InterPro" id="IPR036236">
    <property type="entry name" value="Znf_C2H2_sf"/>
</dbReference>
<accession>A0AAQ4EU50</accession>
<keyword evidence="8" id="KW-0238">DNA-binding</keyword>
<feature type="domain" description="C2H2-type" evidence="12">
    <location>
        <begin position="152"/>
        <end position="179"/>
    </location>
</feature>
<dbReference type="PROSITE" id="PS00028">
    <property type="entry name" value="ZINC_FINGER_C2H2_1"/>
    <property type="match status" value="6"/>
</dbReference>
<dbReference type="FunFam" id="3.30.160.60:FF:000100">
    <property type="entry name" value="Zinc finger 45-like"/>
    <property type="match status" value="3"/>
</dbReference>